<feature type="chain" id="PRO_5022909519" evidence="5">
    <location>
        <begin position="44"/>
        <end position="573"/>
    </location>
</feature>
<evidence type="ECO:0000313" key="8">
    <source>
        <dbReference type="Proteomes" id="UP000366945"/>
    </source>
</evidence>
<dbReference type="CDD" id="cd16025">
    <property type="entry name" value="PAS_like"/>
    <property type="match status" value="1"/>
</dbReference>
<name>A0A5E4RPJ2_9BURK</name>
<comment type="similarity">
    <text evidence="1">Belongs to the sulfatase family.</text>
</comment>
<evidence type="ECO:0000256" key="5">
    <source>
        <dbReference type="SAM" id="SignalP"/>
    </source>
</evidence>
<dbReference type="EC" id="3.1.6.1" evidence="7"/>
<dbReference type="SUPFAM" id="SSF53649">
    <property type="entry name" value="Alkaline phosphatase-like"/>
    <property type="match status" value="1"/>
</dbReference>
<dbReference type="Proteomes" id="UP000366945">
    <property type="component" value="Unassembled WGS sequence"/>
</dbReference>
<keyword evidence="5" id="KW-0732">Signal</keyword>
<dbReference type="Gene3D" id="3.30.1120.10">
    <property type="match status" value="1"/>
</dbReference>
<proteinExistence type="inferred from homology"/>
<evidence type="ECO:0000259" key="6">
    <source>
        <dbReference type="Pfam" id="PF00884"/>
    </source>
</evidence>
<dbReference type="InterPro" id="IPR017850">
    <property type="entry name" value="Alkaline_phosphatase_core_sf"/>
</dbReference>
<reference evidence="7 8" key="1">
    <citation type="submission" date="2019-08" db="EMBL/GenBank/DDBJ databases">
        <authorList>
            <person name="Peeters C."/>
        </authorList>
    </citation>
    <scope>NUCLEOTIDE SEQUENCE [LARGE SCALE GENOMIC DNA]</scope>
    <source>
        <strain evidence="7 8">LMG 31114</strain>
    </source>
</reference>
<gene>
    <name evidence="7" type="primary">atsA_1</name>
    <name evidence="7" type="ORF">PPN31114_00314</name>
</gene>
<protein>
    <submittedName>
        <fullName evidence="7">Arylsulfatase</fullName>
        <ecNumber evidence="7">3.1.6.1</ecNumber>
    </submittedName>
</protein>
<dbReference type="AlphaFoldDB" id="A0A5E4RPJ2"/>
<dbReference type="InterPro" id="IPR000917">
    <property type="entry name" value="Sulfatase_N"/>
</dbReference>
<dbReference type="InterPro" id="IPR050738">
    <property type="entry name" value="Sulfatase"/>
</dbReference>
<dbReference type="PANTHER" id="PTHR42693">
    <property type="entry name" value="ARYLSULFATASE FAMILY MEMBER"/>
    <property type="match status" value="1"/>
</dbReference>
<evidence type="ECO:0000256" key="3">
    <source>
        <dbReference type="ARBA" id="ARBA00022801"/>
    </source>
</evidence>
<keyword evidence="3 7" id="KW-0378">Hydrolase</keyword>
<dbReference type="PROSITE" id="PS00149">
    <property type="entry name" value="SULFATASE_2"/>
    <property type="match status" value="1"/>
</dbReference>
<evidence type="ECO:0000313" key="7">
    <source>
        <dbReference type="EMBL" id="VVD65247.1"/>
    </source>
</evidence>
<keyword evidence="8" id="KW-1185">Reference proteome</keyword>
<dbReference type="Gene3D" id="3.40.720.10">
    <property type="entry name" value="Alkaline Phosphatase, subunit A"/>
    <property type="match status" value="1"/>
</dbReference>
<feature type="signal peptide" evidence="5">
    <location>
        <begin position="1"/>
        <end position="43"/>
    </location>
</feature>
<dbReference type="GO" id="GO:0004065">
    <property type="term" value="F:arylsulfatase activity"/>
    <property type="evidence" value="ECO:0007669"/>
    <property type="project" value="UniProtKB-EC"/>
</dbReference>
<sequence length="573" mass="62583">MNDSMIRCGRTMRTAVPATLRAIKALKVLPYAVAACLSASAWAAPAQRPNILMILADDLGYSDVGAFGGEIRTPNLDALIASGRILTNFHVAPSCSPTRAMLLSGADHHLSGLGTMAETLQIYQVGQPGYEGYLNERSLSIASLLRDGGYHTYMVGKWHLGLTPGQSPQARGFESSFVLLQGGAAHFGPTPGKITSADRASYRENGSIVRLPENFYSSTGYTDKLINYIERNRADGKPFFAYAAYTAPHWPLQAPDDTIDHYRGRYDAGYDVIRNERLARQKALGIVPRDFKPAAQLPVSPANPAWEQLTPDQRKVEARKMEVYAAMVESLDANIGRLIDYLKASGQYDNTFVFFASDNGPSGERVDVFYPDGPDNDNSYANLGRRRSNIALGTRWAEVSATPFRLFKGYPAEGGVSVPAIVRMPRQRDAQGQASQLTSVLDLAPTFLQLAGVANPGSRYRGEAVNPMTGTSLLPLLTGTKATHLPDDALVGEEFAGNRYIRDNRWKLLSVQLKQGPHPVSGPPDWKLYDMSADRGETSDVSAEHPDVVTRLKQGWREYMTRVGVVLAPGLSE</sequence>
<dbReference type="InterPro" id="IPR024607">
    <property type="entry name" value="Sulfatase_CS"/>
</dbReference>
<dbReference type="GeneID" id="300402384"/>
<dbReference type="RefSeq" id="WP_246182357.1">
    <property type="nucleotide sequence ID" value="NZ_CABPSK010000001.1"/>
</dbReference>
<dbReference type="PANTHER" id="PTHR42693:SF33">
    <property type="entry name" value="ARYLSULFATASE"/>
    <property type="match status" value="1"/>
</dbReference>
<organism evidence="7 8">
    <name type="scientific">Pandoraea pneumonica</name>
    <dbReference type="NCBI Taxonomy" id="2508299"/>
    <lineage>
        <taxon>Bacteria</taxon>
        <taxon>Pseudomonadati</taxon>
        <taxon>Pseudomonadota</taxon>
        <taxon>Betaproteobacteria</taxon>
        <taxon>Burkholderiales</taxon>
        <taxon>Burkholderiaceae</taxon>
        <taxon>Pandoraea</taxon>
    </lineage>
</organism>
<accession>A0A5E4RPJ2</accession>
<dbReference type="GO" id="GO:0046872">
    <property type="term" value="F:metal ion binding"/>
    <property type="evidence" value="ECO:0007669"/>
    <property type="project" value="UniProtKB-KW"/>
</dbReference>
<evidence type="ECO:0000256" key="2">
    <source>
        <dbReference type="ARBA" id="ARBA00022723"/>
    </source>
</evidence>
<feature type="domain" description="Sulfatase N-terminal" evidence="6">
    <location>
        <begin position="49"/>
        <end position="453"/>
    </location>
</feature>
<evidence type="ECO:0000256" key="4">
    <source>
        <dbReference type="ARBA" id="ARBA00022837"/>
    </source>
</evidence>
<keyword evidence="4" id="KW-0106">Calcium</keyword>
<dbReference type="EMBL" id="CABPSK010000001">
    <property type="protein sequence ID" value="VVD65247.1"/>
    <property type="molecule type" value="Genomic_DNA"/>
</dbReference>
<dbReference type="Pfam" id="PF00884">
    <property type="entry name" value="Sulfatase"/>
    <property type="match status" value="1"/>
</dbReference>
<evidence type="ECO:0000256" key="1">
    <source>
        <dbReference type="ARBA" id="ARBA00008779"/>
    </source>
</evidence>
<keyword evidence="2" id="KW-0479">Metal-binding</keyword>